<dbReference type="Pfam" id="PF04459">
    <property type="entry name" value="DUF512"/>
    <property type="match status" value="1"/>
</dbReference>
<dbReference type="EMBL" id="FMWL01000002">
    <property type="protein sequence ID" value="SCZ77006.1"/>
    <property type="molecule type" value="Genomic_DNA"/>
</dbReference>
<feature type="domain" description="PDZ" evidence="1">
    <location>
        <begin position="1"/>
        <end position="40"/>
    </location>
</feature>
<dbReference type="OrthoDB" id="9774724at2"/>
<dbReference type="Pfam" id="PF17820">
    <property type="entry name" value="PDZ_6"/>
    <property type="match status" value="1"/>
</dbReference>
<dbReference type="InterPro" id="IPR058240">
    <property type="entry name" value="rSAM_sf"/>
</dbReference>
<keyword evidence="3" id="KW-1185">Reference proteome</keyword>
<protein>
    <submittedName>
        <fullName evidence="2">Putative radical SAM enzyme, TIGR03279 family</fullName>
    </submittedName>
</protein>
<dbReference type="AlphaFoldDB" id="A0A1G5RSM3"/>
<gene>
    <name evidence="2" type="ORF">SAMN03080599_00516</name>
</gene>
<dbReference type="InterPro" id="IPR007549">
    <property type="entry name" value="DUF512"/>
</dbReference>
<dbReference type="Gene3D" id="2.30.42.10">
    <property type="match status" value="1"/>
</dbReference>
<evidence type="ECO:0000313" key="2">
    <source>
        <dbReference type="EMBL" id="SCZ77006.1"/>
    </source>
</evidence>
<accession>A0A1G5RSM3</accession>
<evidence type="ECO:0000313" key="3">
    <source>
        <dbReference type="Proteomes" id="UP000199208"/>
    </source>
</evidence>
<dbReference type="SUPFAM" id="SSF102114">
    <property type="entry name" value="Radical SAM enzymes"/>
    <property type="match status" value="1"/>
</dbReference>
<dbReference type="Proteomes" id="UP000199208">
    <property type="component" value="Unassembled WGS sequence"/>
</dbReference>
<evidence type="ECO:0000259" key="1">
    <source>
        <dbReference type="PROSITE" id="PS50106"/>
    </source>
</evidence>
<dbReference type="RefSeq" id="WP_092589320.1">
    <property type="nucleotide sequence ID" value="NZ_FMWL01000002.1"/>
</dbReference>
<name>A0A1G5RSM3_9FIRM</name>
<organism evidence="2 3">
    <name type="scientific">Acidaminobacter hydrogenoformans DSM 2784</name>
    <dbReference type="NCBI Taxonomy" id="1120920"/>
    <lineage>
        <taxon>Bacteria</taxon>
        <taxon>Bacillati</taxon>
        <taxon>Bacillota</taxon>
        <taxon>Clostridia</taxon>
        <taxon>Peptostreptococcales</taxon>
        <taxon>Acidaminobacteraceae</taxon>
        <taxon>Acidaminobacter</taxon>
    </lineage>
</organism>
<dbReference type="InterPro" id="IPR013785">
    <property type="entry name" value="Aldolase_TIM"/>
</dbReference>
<dbReference type="STRING" id="1120920.SAMN03080599_00516"/>
<dbReference type="PROSITE" id="PS50106">
    <property type="entry name" value="PDZ"/>
    <property type="match status" value="1"/>
</dbReference>
<dbReference type="Gene3D" id="3.20.20.70">
    <property type="entry name" value="Aldolase class I"/>
    <property type="match status" value="1"/>
</dbReference>
<sequence length="452" mass="50924">MKKERGHIISKVEAGSIAEEMDIETGDRLLSVNGKEIRDVLDFLFYSGDDEIEIEIMKPSGEIWSLEIEKDFYEEIGIEFGNPILDDAKHCHNNCIFCFIDQLPKGMRQSLYFKDDDSRLSFLQGNYVTLTNVKEQDLDRMIEYQLSPVNVSIHATNPELRQRMLNNRFAGDILERLKKLTDHRIEVNGQIVLVPGVNDGEELDRTLRDLSQLGPHLVSLAAVPVGMTKFREGLALLTLYDQSSASELIDQVSAWQSTFLKTRGSRFIHLSDEFYLTAGRPVPEFEAYEGFRQLENGVGLIRKFGTEVKAALEQLPSPQTHLSNQRASRMTVDIVTGTLAGAFMTQLAQEIMMKLPELELRVHSIENSFFGNTITVAGLITGSDIYNALEQIHDLNYVLMPEAMLKSEETILLDDWTVEQLSDKLGAEIIPVKVEGLALIAQLRELLESVSG</sequence>
<reference evidence="2 3" key="1">
    <citation type="submission" date="2016-10" db="EMBL/GenBank/DDBJ databases">
        <authorList>
            <person name="de Groot N.N."/>
        </authorList>
    </citation>
    <scope>NUCLEOTIDE SEQUENCE [LARGE SCALE GENOMIC DNA]</scope>
    <source>
        <strain evidence="2 3">DSM 2784</strain>
    </source>
</reference>
<dbReference type="InterPro" id="IPR001478">
    <property type="entry name" value="PDZ"/>
</dbReference>
<dbReference type="SUPFAM" id="SSF50156">
    <property type="entry name" value="PDZ domain-like"/>
    <property type="match status" value="1"/>
</dbReference>
<dbReference type="InterPro" id="IPR036034">
    <property type="entry name" value="PDZ_sf"/>
</dbReference>
<dbReference type="InterPro" id="IPR041489">
    <property type="entry name" value="PDZ_6"/>
</dbReference>
<dbReference type="InterPro" id="IPR045375">
    <property type="entry name" value="Put_radical_SAM-like_N"/>
</dbReference>
<dbReference type="Pfam" id="PF19238">
    <property type="entry name" value="Radical_SAM_2"/>
    <property type="match status" value="1"/>
</dbReference>
<proteinExistence type="predicted"/>